<evidence type="ECO:0000313" key="2">
    <source>
        <dbReference type="Proteomes" id="UP000237271"/>
    </source>
</evidence>
<dbReference type="Proteomes" id="UP000237271">
    <property type="component" value="Unassembled WGS sequence"/>
</dbReference>
<gene>
    <name evidence="1" type="ORF">PHPALM_12775</name>
</gene>
<sequence length="61" mass="6885">MLRYQYADGGDHRFKVIVLRSQGQARSGYFISHCNLVHNRSIKIDSFSSSGGRAHPIFSSK</sequence>
<dbReference type="OrthoDB" id="139945at2759"/>
<accession>A0A2P4XYW3</accession>
<proteinExistence type="predicted"/>
<name>A0A2P4XYW3_9STRA</name>
<evidence type="ECO:0000313" key="1">
    <source>
        <dbReference type="EMBL" id="POM70744.1"/>
    </source>
</evidence>
<dbReference type="AlphaFoldDB" id="A0A2P4XYW3"/>
<comment type="caution">
    <text evidence="1">The sequence shown here is derived from an EMBL/GenBank/DDBJ whole genome shotgun (WGS) entry which is preliminary data.</text>
</comment>
<reference evidence="1 2" key="1">
    <citation type="journal article" date="2017" name="Genome Biol. Evol.">
        <title>Phytophthora megakarya and P. palmivora, closely related causal agents of cacao black pod rot, underwent increases in genome sizes and gene numbers by different mechanisms.</title>
        <authorList>
            <person name="Ali S.S."/>
            <person name="Shao J."/>
            <person name="Lary D.J."/>
            <person name="Kronmiller B."/>
            <person name="Shen D."/>
            <person name="Strem M.D."/>
            <person name="Amoako-Attah I."/>
            <person name="Akrofi A.Y."/>
            <person name="Begoude B.A."/>
            <person name="Ten Hoopen G.M."/>
            <person name="Coulibaly K."/>
            <person name="Kebe B.I."/>
            <person name="Melnick R.L."/>
            <person name="Guiltinan M.J."/>
            <person name="Tyler B.M."/>
            <person name="Meinhardt L.W."/>
            <person name="Bailey B.A."/>
        </authorList>
    </citation>
    <scope>NUCLEOTIDE SEQUENCE [LARGE SCALE GENOMIC DNA]</scope>
    <source>
        <strain evidence="2">sbr112.9</strain>
    </source>
</reference>
<organism evidence="1 2">
    <name type="scientific">Phytophthora palmivora</name>
    <dbReference type="NCBI Taxonomy" id="4796"/>
    <lineage>
        <taxon>Eukaryota</taxon>
        <taxon>Sar</taxon>
        <taxon>Stramenopiles</taxon>
        <taxon>Oomycota</taxon>
        <taxon>Peronosporomycetes</taxon>
        <taxon>Peronosporales</taxon>
        <taxon>Peronosporaceae</taxon>
        <taxon>Phytophthora</taxon>
    </lineage>
</organism>
<keyword evidence="2" id="KW-1185">Reference proteome</keyword>
<protein>
    <submittedName>
        <fullName evidence="1">Uncharacterized protein</fullName>
    </submittedName>
</protein>
<dbReference type="EMBL" id="NCKW01006812">
    <property type="protein sequence ID" value="POM70744.1"/>
    <property type="molecule type" value="Genomic_DNA"/>
</dbReference>